<reference evidence="1 2" key="1">
    <citation type="submission" date="2020-07" db="EMBL/GenBank/DDBJ databases">
        <title>Sequencing the genomes of 1000 actinobacteria strains.</title>
        <authorList>
            <person name="Klenk H.-P."/>
        </authorList>
    </citation>
    <scope>NUCLEOTIDE SEQUENCE [LARGE SCALE GENOMIC DNA]</scope>
    <source>
        <strain evidence="1 2">DSM 45763</strain>
    </source>
</reference>
<evidence type="ECO:0000313" key="1">
    <source>
        <dbReference type="EMBL" id="NYF44602.1"/>
    </source>
</evidence>
<dbReference type="Proteomes" id="UP000576393">
    <property type="component" value="Unassembled WGS sequence"/>
</dbReference>
<proteinExistence type="predicted"/>
<protein>
    <submittedName>
        <fullName evidence="1">Uncharacterized protein</fullName>
    </submittedName>
</protein>
<dbReference type="EMBL" id="JACCCO010000004">
    <property type="protein sequence ID" value="NYF44602.1"/>
    <property type="molecule type" value="Genomic_DNA"/>
</dbReference>
<evidence type="ECO:0000313" key="2">
    <source>
        <dbReference type="Proteomes" id="UP000576393"/>
    </source>
</evidence>
<keyword evidence="2" id="KW-1185">Reference proteome</keyword>
<comment type="caution">
    <text evidence="1">The sequence shown here is derived from an EMBL/GenBank/DDBJ whole genome shotgun (WGS) entry which is preliminary data.</text>
</comment>
<gene>
    <name evidence="1" type="ORF">HDA43_006844</name>
</gene>
<organism evidence="1 2">
    <name type="scientific">Streptosporangium sandarakinum</name>
    <dbReference type="NCBI Taxonomy" id="1260955"/>
    <lineage>
        <taxon>Bacteria</taxon>
        <taxon>Bacillati</taxon>
        <taxon>Actinomycetota</taxon>
        <taxon>Actinomycetes</taxon>
        <taxon>Streptosporangiales</taxon>
        <taxon>Streptosporangiaceae</taxon>
        <taxon>Streptosporangium</taxon>
    </lineage>
</organism>
<accession>A0A852V4F0</accession>
<sequence>MADWSMPPEEPDDGEKWLKLAQAVAVLLDALMALRGGGGLR</sequence>
<dbReference type="AlphaFoldDB" id="A0A852V4F0"/>
<name>A0A852V4F0_9ACTN</name>